<dbReference type="CDD" id="cd01029">
    <property type="entry name" value="TOPRIM_primases"/>
    <property type="match status" value="1"/>
</dbReference>
<keyword evidence="2" id="KW-0614">Plasmid</keyword>
<sequence length="1110" mass="126365">MINSNRVLQPHEVIGGYEIISRPYNIEAHHWNEWLASAVDPKLTALNVRSLSGTSIYEYLLCALPQTARRNDGRLRDGYLKRYAHAEAGAWWVSGLDPLNDWLAMDWGRMKPDYPRLEWDKTTQQQTQKPVKYESPPKTPNRVTYLRMPLHLWRLVSLRYNVPMPEHITVTEEGEALGFWAWVMAHPEIPVILTEGEKKAGCLLTLGFVAIALPGIWNGRVGKEDLERLHPDLVPIAQKGRKFVVLFDYESKPKTKQQIFQATRRTASAIVELCCQCEVALLPGPEKGIDDWVVALGKKAGIAVTAMIADALRISEYKQRFFINRARGLHKYKPNVTVNTRYLSLAIHSLPQSGLVGLVSDMGTGKTEILAVLRRENPQLSFLNNGHRVTLLKNLSDRLQTAMYSAISCGDWGQVKALSITVDSLYKMANDLQAYDILFIDEACQYLAHLLKSKTCKEHRGAILEVLEYLVYNAKLVVLADAHLDDLTIEFFMNLRPAGEKPYIIKNLYRSGGRQVHWYEGKNSSAIVAEFHAQLMLGKKLMMVSDSKRFIKKLERALNDGSTIDDNYETPESAEDRQLRVWAIHSENSGSEENVIFIREINIAIKDLDAFLITPSLSSGVDISSYHFDAVFGVFHAVSQSATECAQQLWRYRPDVPMYVWVAPRPPFGYAETNARRIKEKILQTNEMTAFLIRINRETGKRGAEKDWALDTSCQIEGQRNWSINNLRADLRSLLEEMGNTIVSAGDGGNEATSRWMKAAGIAIDEEHYRKVANAKDIDRRTYTSRQHQDYLKPEEVLECEKFRIQDTYGMSVTPELVEQDDGGRLIKKIVALEAILAAPGEMITDDQGISCVSPPSVVVERDKSERERLAICTDWSNHSTAWLMRHRLGLRAVLVDLMAGVEIKGDEAMIQVLAEFSKRNASHVKGILNLTIPLSESPVWILGQFLWQLGLSTESRRPMEDGQRVRYYRLNTEDVKFIQKVLEYRQRQREERERKRQESLERDAAYAARMQAQYGINPPSIPPINEDGSNNRGGMDTDEADSISWWERVKYYAQLAIERVEYGVESVKELLSTLTIDERWGVIFKFEDIDPNKFAQLVAGAPDWVEWMA</sequence>
<dbReference type="RefSeq" id="WP_225912727.1">
    <property type="nucleotide sequence ID" value="NZ_CAWNNC010000003.1"/>
</dbReference>
<dbReference type="PANTHER" id="PTHR34985">
    <property type="entry name" value="SLR0554 PROTEIN"/>
    <property type="match status" value="1"/>
</dbReference>
<dbReference type="AlphaFoldDB" id="A0A2K8T5Z5"/>
<keyword evidence="3" id="KW-1185">Reference proteome</keyword>
<dbReference type="InterPro" id="IPR049996">
    <property type="entry name" value="Slr7037-like"/>
</dbReference>
<proteinExistence type="predicted"/>
<dbReference type="PANTHER" id="PTHR34985:SF1">
    <property type="entry name" value="SLR0554 PROTEIN"/>
    <property type="match status" value="1"/>
</dbReference>
<evidence type="ECO:0000313" key="2">
    <source>
        <dbReference type="EMBL" id="AUB43050.1"/>
    </source>
</evidence>
<feature type="domain" description="DUF3854" evidence="1">
    <location>
        <begin position="179"/>
        <end position="299"/>
    </location>
</feature>
<dbReference type="Proteomes" id="UP000232003">
    <property type="component" value="Plasmid pNFSY02"/>
</dbReference>
<dbReference type="InterPro" id="IPR024385">
    <property type="entry name" value="DUF3854"/>
</dbReference>
<protein>
    <submittedName>
        <fullName evidence="2">DNA primase</fullName>
    </submittedName>
</protein>
<dbReference type="KEGG" id="nfl:COO91_09206"/>
<dbReference type="SUPFAM" id="SSF52540">
    <property type="entry name" value="P-loop containing nucleoside triphosphate hydrolases"/>
    <property type="match status" value="1"/>
</dbReference>
<evidence type="ECO:0000259" key="1">
    <source>
        <dbReference type="Pfam" id="PF12965"/>
    </source>
</evidence>
<dbReference type="EMBL" id="CP024787">
    <property type="protein sequence ID" value="AUB43050.1"/>
    <property type="molecule type" value="Genomic_DNA"/>
</dbReference>
<name>A0A2K8T5Z5_9NOSO</name>
<reference evidence="2 3" key="1">
    <citation type="submission" date="2017-11" db="EMBL/GenBank/DDBJ databases">
        <title>Complete genome of a free-living desiccation-tolerant cyanobacterium and its photosynthetic adaptation to extreme terrestrial habitat.</title>
        <authorList>
            <person name="Shang J."/>
        </authorList>
    </citation>
    <scope>NUCLEOTIDE SEQUENCE [LARGE SCALE GENOMIC DNA]</scope>
    <source>
        <strain evidence="2 3">CCNUN1</strain>
        <plasmid evidence="3">pnfsy02</plasmid>
    </source>
</reference>
<gene>
    <name evidence="2" type="ORF">COO91_09206</name>
</gene>
<accession>A0A2K8T5Z5</accession>
<dbReference type="InterPro" id="IPR034154">
    <property type="entry name" value="TOPRIM_DnaG/twinkle"/>
</dbReference>
<geneLocation type="plasmid" evidence="3">
    <name>pnfsy02</name>
</geneLocation>
<evidence type="ECO:0000313" key="3">
    <source>
        <dbReference type="Proteomes" id="UP000232003"/>
    </source>
</evidence>
<dbReference type="Pfam" id="PF12965">
    <property type="entry name" value="DUF3854"/>
    <property type="match status" value="1"/>
</dbReference>
<dbReference type="NCBIfam" id="NF042913">
    <property type="entry name" value="CyRepA1"/>
    <property type="match status" value="1"/>
</dbReference>
<dbReference type="InterPro" id="IPR027417">
    <property type="entry name" value="P-loop_NTPase"/>
</dbReference>
<organism evidence="2 3">
    <name type="scientific">Nostoc flagelliforme CCNUN1</name>
    <dbReference type="NCBI Taxonomy" id="2038116"/>
    <lineage>
        <taxon>Bacteria</taxon>
        <taxon>Bacillati</taxon>
        <taxon>Cyanobacteriota</taxon>
        <taxon>Cyanophyceae</taxon>
        <taxon>Nostocales</taxon>
        <taxon>Nostocaceae</taxon>
        <taxon>Nostoc</taxon>
    </lineage>
</organism>